<keyword evidence="3" id="KW-0408">Iron</keyword>
<evidence type="ECO:0000256" key="2">
    <source>
        <dbReference type="ARBA" id="ARBA00022723"/>
    </source>
</evidence>
<dbReference type="InterPro" id="IPR018967">
    <property type="entry name" value="FeS-contain_CDGSH-typ"/>
</dbReference>
<dbReference type="InterPro" id="IPR052950">
    <property type="entry name" value="CISD"/>
</dbReference>
<dbReference type="PANTHER" id="PTHR46491">
    <property type="entry name" value="CDGSH IRON SULFUR DOMAIN PROTEIN HOMOLOG"/>
    <property type="match status" value="1"/>
</dbReference>
<accession>A0A6B2LSV0</accession>
<dbReference type="PANTHER" id="PTHR46491:SF3">
    <property type="entry name" value="CDGSH IRON-SULFUR DOMAIN-CONTAINING PROTEIN 3, MITOCHONDRIAL"/>
    <property type="match status" value="1"/>
</dbReference>
<feature type="domain" description="Iron-binding zinc finger CDGSH type" evidence="6">
    <location>
        <begin position="1"/>
        <end position="31"/>
    </location>
</feature>
<proteinExistence type="predicted"/>
<evidence type="ECO:0000256" key="4">
    <source>
        <dbReference type="ARBA" id="ARBA00023014"/>
    </source>
</evidence>
<dbReference type="Pfam" id="PF09360">
    <property type="entry name" value="zf-CDGSH"/>
    <property type="match status" value="2"/>
</dbReference>
<dbReference type="GO" id="GO:0046872">
    <property type="term" value="F:metal ion binding"/>
    <property type="evidence" value="ECO:0007669"/>
    <property type="project" value="UniProtKB-KW"/>
</dbReference>
<dbReference type="GO" id="GO:0005739">
    <property type="term" value="C:mitochondrion"/>
    <property type="evidence" value="ECO:0007669"/>
    <property type="project" value="TreeGrafter"/>
</dbReference>
<comment type="cofactor">
    <cofactor evidence="5">
        <name>[2Fe-2S] cluster</name>
        <dbReference type="ChEBI" id="CHEBI:190135"/>
    </cofactor>
</comment>
<dbReference type="AlphaFoldDB" id="A0A6B2LSV0"/>
<keyword evidence="2" id="KW-0479">Metal-binding</keyword>
<feature type="domain" description="Iron-binding zinc finger CDGSH type" evidence="6">
    <location>
        <begin position="33"/>
        <end position="68"/>
    </location>
</feature>
<evidence type="ECO:0000256" key="1">
    <source>
        <dbReference type="ARBA" id="ARBA00022714"/>
    </source>
</evidence>
<organism evidence="7">
    <name type="scientific">Arcella intermedia</name>
    <dbReference type="NCBI Taxonomy" id="1963864"/>
    <lineage>
        <taxon>Eukaryota</taxon>
        <taxon>Amoebozoa</taxon>
        <taxon>Tubulinea</taxon>
        <taxon>Elardia</taxon>
        <taxon>Arcellinida</taxon>
        <taxon>Sphaerothecina</taxon>
        <taxon>Arcellidae</taxon>
        <taxon>Arcella</taxon>
    </lineage>
</organism>
<dbReference type="Gene3D" id="3.40.5.90">
    <property type="entry name" value="CDGSH iron-sulfur domain, mitoNEET-type"/>
    <property type="match status" value="2"/>
</dbReference>
<name>A0A6B2LSV0_9EUKA</name>
<evidence type="ECO:0000256" key="5">
    <source>
        <dbReference type="ARBA" id="ARBA00034078"/>
    </source>
</evidence>
<reference evidence="7" key="1">
    <citation type="journal article" date="2020" name="J. Eukaryot. Microbiol.">
        <title>De novo Sequencing, Assembly and Annotation of the Transcriptome for the Free-Living Testate Amoeba Arcella intermedia.</title>
        <authorList>
            <person name="Ribeiro G.M."/>
            <person name="Porfirio-Sousa A.L."/>
            <person name="Maurer-Alcala X.X."/>
            <person name="Katz L.A."/>
            <person name="Lahr D.J.G."/>
        </authorList>
    </citation>
    <scope>NUCLEOTIDE SEQUENCE</scope>
</reference>
<evidence type="ECO:0000313" key="7">
    <source>
        <dbReference type="EMBL" id="NDV40164.1"/>
    </source>
</evidence>
<keyword evidence="1" id="KW-0001">2Fe-2S</keyword>
<evidence type="ECO:0000259" key="6">
    <source>
        <dbReference type="SMART" id="SM00704"/>
    </source>
</evidence>
<keyword evidence="4" id="KW-0411">Iron-sulfur</keyword>
<protein>
    <recommendedName>
        <fullName evidence="6">Iron-binding zinc finger CDGSH type domain-containing protein</fullName>
    </recommendedName>
</protein>
<evidence type="ECO:0000256" key="3">
    <source>
        <dbReference type="ARBA" id="ARBA00023004"/>
    </source>
</evidence>
<dbReference type="EMBL" id="GIBP01011195">
    <property type="protein sequence ID" value="NDV40164.1"/>
    <property type="molecule type" value="Transcribed_RNA"/>
</dbReference>
<dbReference type="InterPro" id="IPR042216">
    <property type="entry name" value="MitoNEET_CISD"/>
</dbReference>
<sequence length="95" mass="10753">MEKGKSYYWCSCGLSKKQPFCDGAHSKTNGLKPLKFEVQETKKYLLCGCKQTSNQPFCDMTHLSVIAKGIFGKNDNVMSDQRRAEIEQTLQKPSN</sequence>
<dbReference type="GO" id="GO:0051537">
    <property type="term" value="F:2 iron, 2 sulfur cluster binding"/>
    <property type="evidence" value="ECO:0007669"/>
    <property type="project" value="UniProtKB-KW"/>
</dbReference>
<dbReference type="SMART" id="SM00704">
    <property type="entry name" value="ZnF_CDGSH"/>
    <property type="match status" value="2"/>
</dbReference>